<comment type="caution">
    <text evidence="12">The sequence shown here is derived from an EMBL/GenBank/DDBJ whole genome shotgun (WGS) entry which is preliminary data.</text>
</comment>
<accession>A0A1Y2HJ91</accession>
<dbReference type="InterPro" id="IPR003864">
    <property type="entry name" value="CSC1/OSCA1-like_7TM"/>
</dbReference>
<evidence type="ECO:0000256" key="7">
    <source>
        <dbReference type="SAM" id="MobiDB-lite"/>
    </source>
</evidence>
<feature type="region of interest" description="Disordered" evidence="7">
    <location>
        <begin position="1401"/>
        <end position="1460"/>
    </location>
</feature>
<feature type="transmembrane region" description="Helical" evidence="8">
    <location>
        <begin position="17"/>
        <end position="38"/>
    </location>
</feature>
<feature type="transmembrane region" description="Helical" evidence="8">
    <location>
        <begin position="794"/>
        <end position="824"/>
    </location>
</feature>
<feature type="region of interest" description="Disordered" evidence="7">
    <location>
        <begin position="1169"/>
        <end position="1253"/>
    </location>
</feature>
<evidence type="ECO:0000259" key="11">
    <source>
        <dbReference type="Pfam" id="PF14703"/>
    </source>
</evidence>
<dbReference type="InterPro" id="IPR032880">
    <property type="entry name" value="CSC1/OSCA1-like_N"/>
</dbReference>
<feature type="transmembrane region" description="Helical" evidence="8">
    <location>
        <begin position="119"/>
        <end position="141"/>
    </location>
</feature>
<evidence type="ECO:0000259" key="9">
    <source>
        <dbReference type="Pfam" id="PF02714"/>
    </source>
</evidence>
<feature type="domain" description="CSC1/OSCA1-like cytosolic" evidence="11">
    <location>
        <begin position="654"/>
        <end position="732"/>
    </location>
</feature>
<dbReference type="PANTHER" id="PTHR13018:SF5">
    <property type="entry name" value="RE44586P"/>
    <property type="match status" value="1"/>
</dbReference>
<evidence type="ECO:0000256" key="2">
    <source>
        <dbReference type="ARBA" id="ARBA00007779"/>
    </source>
</evidence>
<dbReference type="InterPro" id="IPR027815">
    <property type="entry name" value="CSC1/OSCA1-like_cyt"/>
</dbReference>
<dbReference type="Pfam" id="PF14703">
    <property type="entry name" value="PHM7_cyt"/>
    <property type="match status" value="2"/>
</dbReference>
<feature type="region of interest" description="Disordered" evidence="7">
    <location>
        <begin position="1080"/>
        <end position="1126"/>
    </location>
</feature>
<feature type="region of interest" description="Disordered" evidence="7">
    <location>
        <begin position="148"/>
        <end position="191"/>
    </location>
</feature>
<dbReference type="PANTHER" id="PTHR13018">
    <property type="entry name" value="PROBABLE MEMBRANE PROTEIN DUF221-RELATED"/>
    <property type="match status" value="1"/>
</dbReference>
<name>A0A1Y2HJ91_9FUNG</name>
<comment type="similarity">
    <text evidence="2">Belongs to the CSC1 (TC 1.A.17) family.</text>
</comment>
<feature type="region of interest" description="Disordered" evidence="7">
    <location>
        <begin position="371"/>
        <end position="501"/>
    </location>
</feature>
<feature type="transmembrane region" description="Helical" evidence="8">
    <location>
        <begin position="752"/>
        <end position="774"/>
    </location>
</feature>
<evidence type="ECO:0000256" key="4">
    <source>
        <dbReference type="ARBA" id="ARBA00022692"/>
    </source>
</evidence>
<evidence type="ECO:0000256" key="8">
    <source>
        <dbReference type="SAM" id="Phobius"/>
    </source>
</evidence>
<evidence type="ECO:0000313" key="13">
    <source>
        <dbReference type="Proteomes" id="UP000193411"/>
    </source>
</evidence>
<dbReference type="Pfam" id="PF02714">
    <property type="entry name" value="RSN1_7TM"/>
    <property type="match status" value="1"/>
</dbReference>
<dbReference type="Proteomes" id="UP000193411">
    <property type="component" value="Unassembled WGS sequence"/>
</dbReference>
<keyword evidence="5 8" id="KW-1133">Transmembrane helix</keyword>
<feature type="compositionally biased region" description="Low complexity" evidence="7">
    <location>
        <begin position="1227"/>
        <end position="1241"/>
    </location>
</feature>
<organism evidence="12 13">
    <name type="scientific">Catenaria anguillulae PL171</name>
    <dbReference type="NCBI Taxonomy" id="765915"/>
    <lineage>
        <taxon>Eukaryota</taxon>
        <taxon>Fungi</taxon>
        <taxon>Fungi incertae sedis</taxon>
        <taxon>Blastocladiomycota</taxon>
        <taxon>Blastocladiomycetes</taxon>
        <taxon>Blastocladiales</taxon>
        <taxon>Catenariaceae</taxon>
        <taxon>Catenaria</taxon>
    </lineage>
</organism>
<dbReference type="Pfam" id="PF13967">
    <property type="entry name" value="RSN1_TM"/>
    <property type="match status" value="1"/>
</dbReference>
<evidence type="ECO:0000256" key="1">
    <source>
        <dbReference type="ARBA" id="ARBA00004141"/>
    </source>
</evidence>
<feature type="compositionally biased region" description="Basic and acidic residues" evidence="7">
    <location>
        <begin position="1092"/>
        <end position="1108"/>
    </location>
</feature>
<feature type="domain" description="CSC1/OSCA1-like 7TM region" evidence="9">
    <location>
        <begin position="747"/>
        <end position="1036"/>
    </location>
</feature>
<feature type="compositionally biased region" description="Polar residues" evidence="7">
    <location>
        <begin position="148"/>
        <end position="170"/>
    </location>
</feature>
<dbReference type="OrthoDB" id="1689567at2759"/>
<evidence type="ECO:0000256" key="6">
    <source>
        <dbReference type="ARBA" id="ARBA00023136"/>
    </source>
</evidence>
<protein>
    <recommendedName>
        <fullName evidence="14">DUF221-domain-containing protein</fullName>
    </recommendedName>
</protein>
<feature type="transmembrane region" description="Helical" evidence="8">
    <location>
        <begin position="1041"/>
        <end position="1062"/>
    </location>
</feature>
<feature type="transmembrane region" description="Helical" evidence="8">
    <location>
        <begin position="219"/>
        <end position="238"/>
    </location>
</feature>
<feature type="compositionally biased region" description="Basic residues" evidence="7">
    <location>
        <begin position="382"/>
        <end position="399"/>
    </location>
</feature>
<feature type="compositionally biased region" description="Low complexity" evidence="7">
    <location>
        <begin position="400"/>
        <end position="411"/>
    </location>
</feature>
<evidence type="ECO:0000313" key="12">
    <source>
        <dbReference type="EMBL" id="ORZ34688.1"/>
    </source>
</evidence>
<keyword evidence="6 8" id="KW-0472">Membrane</keyword>
<gene>
    <name evidence="12" type="ORF">BCR44DRAFT_1435599</name>
</gene>
<evidence type="ECO:0000256" key="5">
    <source>
        <dbReference type="ARBA" id="ARBA00022989"/>
    </source>
</evidence>
<proteinExistence type="inferred from homology"/>
<feature type="transmembrane region" description="Helical" evidence="8">
    <location>
        <begin position="952"/>
        <end position="973"/>
    </location>
</feature>
<feature type="domain" description="CSC1/OSCA1-like cytosolic" evidence="11">
    <location>
        <begin position="264"/>
        <end position="330"/>
    </location>
</feature>
<feature type="compositionally biased region" description="Basic residues" evidence="7">
    <location>
        <begin position="427"/>
        <end position="443"/>
    </location>
</feature>
<sequence length="1460" mass="159376">MATLDQVRNYSSGLTGLGLQLLFTTLMSGACVAGFVYFRHRPNYRHMYRGRSQSTLPAARCCHPSNPSSDATTKEPDPWLFPPHRFVDLVKQVYAAPEDYIVHHLGLDAAMFLRFNRMCIHACAILACTVAIVLLPVHVSFTGSGPPNSTSSASPFPNATPNPTAGNRTTAPFPSPPLNPPNNNNNNNATDTNGKIPLSMIGAIETYSILNLPPANNVWYMHVIFAFLITAVVLLLIYHNYTFYVDALHEALLRQAANDEIHLRTVLVKGIPPQLRSEERLHAYFSSLHLGTVESVVMSRRFGKLEERIDKCAGYLRQLEIAHLDLAKVYYKDRIETHALPCKDAWAWISRHLLLLTSAMWTKLPFTTAAPATADRPETVASRHRHRRRHGRPSPHRHAGTTTTVTPTGSTDALNASSTDPNSQPPPRRRRSGRRTSPNRRTRTFMLADRYALNAGAGLFSTSNDEDDGNGDGSADRASLSSEDSDQDPIVPPECLSHPTSAANSVYEGIHHGDLGQVDSNLTISSTSGGAVGLAANLRRYALAPPTAGQRISYLTPESAAASGGAGVGNGGSGLFGSGITASPTHSPRGSIDGSTIHPTPIPHPEPLSAIHVESESNYPSLPHHRTSLTWSRLLHPANRPLIDSLQPTHVTPTGKQVRTIDYAYRKLLFHQFRLGYARDMARVRDRYKSNPMAFVTFRSPVSAAICAQTLVTLSPTTRVVMAPEPRDVIWSSAFAWSDSGKRNMAKLVTNGAVAFLIFMWIVPISLVVALANLEQIVAVIPFLKPVLDQNELIQQFLTSVLPSMVATLFNVLFPYVLMALVSLQGLYTRSRFDEALTTKYYSFLFINQLVFFVIGQTVITTTLNLFFFIPIEIPGFLRGDQSDPSLSNVVLLVARSIPKGARFFLGYTLYQAVLHACELLQINWRLPITFYQSLRLLSPTPRDLHRARQPWNFYFFYYWPGNILILNIAIIYSLIHPLILPIALLYFAFGFLVFKHQLLYCYVPAYETHGRLFHRAVEWTLFGLVLFQVTMIGLLAINTIYWGAGALVPAVAATVAFRWHVRHAIVPRCKHVPVEALVRQHEERRRRRRTRQSEGHDADGPANDHAHPSSSAAGVTEGAAPSRASMTHGSHLLGLFTPQPSVGDLRSEYMAGMAHTLVDKRASTEPGATVGAGVWPSPAESDSSTQDALAKLQGGAKHNEKHMSGSGEMIPMVDIAKAQQEHRKSGTPASASTSSSSSPGAIGDLPTSPNQHLARLSQSAPGAMAMYSLPTIREPSSGSAHAPIPLGDPATSVAPSIHSTVACMDRTHCHDDNEQVDPAPQTYYPPCLWASLPSAMWLPVDPIKKSAFDLDTCVHVADVCLSSAVVVETDQIVEGSMGRPLAGPVDVAVARPADVVVAMEHDDDAGTDRGGVARKQRRESRRGSASLPLTLHQGDFGGSLERVGSAESSASDASLVPHE</sequence>
<dbReference type="InterPro" id="IPR045122">
    <property type="entry name" value="Csc1-like"/>
</dbReference>
<feature type="domain" description="CSC1/OSCA1-like N-terminal transmembrane" evidence="10">
    <location>
        <begin position="19"/>
        <end position="239"/>
    </location>
</feature>
<comment type="subcellular location">
    <subcellularLocation>
        <location evidence="1">Membrane</location>
        <topology evidence="1">Multi-pass membrane protein</topology>
    </subcellularLocation>
</comment>
<evidence type="ECO:0000259" key="10">
    <source>
        <dbReference type="Pfam" id="PF13967"/>
    </source>
</evidence>
<evidence type="ECO:0008006" key="14">
    <source>
        <dbReference type="Google" id="ProtNLM"/>
    </source>
</evidence>
<keyword evidence="4 8" id="KW-0812">Transmembrane</keyword>
<feature type="transmembrane region" description="Helical" evidence="8">
    <location>
        <begin position="845"/>
        <end position="870"/>
    </location>
</feature>
<keyword evidence="3" id="KW-0813">Transport</keyword>
<keyword evidence="13" id="KW-1185">Reference proteome</keyword>
<feature type="transmembrane region" description="Helical" evidence="8">
    <location>
        <begin position="1017"/>
        <end position="1035"/>
    </location>
</feature>
<reference evidence="12 13" key="1">
    <citation type="submission" date="2016-07" db="EMBL/GenBank/DDBJ databases">
        <title>Pervasive Adenine N6-methylation of Active Genes in Fungi.</title>
        <authorList>
            <consortium name="DOE Joint Genome Institute"/>
            <person name="Mondo S.J."/>
            <person name="Dannebaum R.O."/>
            <person name="Kuo R.C."/>
            <person name="Labutti K."/>
            <person name="Haridas S."/>
            <person name="Kuo A."/>
            <person name="Salamov A."/>
            <person name="Ahrendt S.R."/>
            <person name="Lipzen A."/>
            <person name="Sullivan W."/>
            <person name="Andreopoulos W.B."/>
            <person name="Clum A."/>
            <person name="Lindquist E."/>
            <person name="Daum C."/>
            <person name="Ramamoorthy G.K."/>
            <person name="Gryganskyi A."/>
            <person name="Culley D."/>
            <person name="Magnuson J.K."/>
            <person name="James T.Y."/>
            <person name="O'Malley M.A."/>
            <person name="Stajich J.E."/>
            <person name="Spatafora J.W."/>
            <person name="Visel A."/>
            <person name="Grigoriev I.V."/>
        </authorList>
    </citation>
    <scope>NUCLEOTIDE SEQUENCE [LARGE SCALE GENOMIC DNA]</scope>
    <source>
        <strain evidence="12 13">PL171</strain>
    </source>
</reference>
<feature type="transmembrane region" description="Helical" evidence="8">
    <location>
        <begin position="979"/>
        <end position="996"/>
    </location>
</feature>
<dbReference type="GO" id="GO:0005886">
    <property type="term" value="C:plasma membrane"/>
    <property type="evidence" value="ECO:0007669"/>
    <property type="project" value="TreeGrafter"/>
</dbReference>
<evidence type="ECO:0000256" key="3">
    <source>
        <dbReference type="ARBA" id="ARBA00022448"/>
    </source>
</evidence>
<dbReference type="EMBL" id="MCFL01000026">
    <property type="protein sequence ID" value="ORZ34688.1"/>
    <property type="molecule type" value="Genomic_DNA"/>
</dbReference>
<dbReference type="GO" id="GO:0005227">
    <property type="term" value="F:calcium-activated cation channel activity"/>
    <property type="evidence" value="ECO:0007669"/>
    <property type="project" value="InterPro"/>
</dbReference>